<keyword evidence="13" id="KW-1185">Reference proteome</keyword>
<dbReference type="Pfam" id="PF09785">
    <property type="entry name" value="Prp31_C"/>
    <property type="match status" value="1"/>
</dbReference>
<dbReference type="PANTHER" id="PTHR13904">
    <property type="entry name" value="PRE-MRNA SPLICING FACTOR PRP31"/>
    <property type="match status" value="1"/>
</dbReference>
<dbReference type="InParanoid" id="G0QV45"/>
<dbReference type="eggNOG" id="KOG2574">
    <property type="taxonomic scope" value="Eukaryota"/>
</dbReference>
<dbReference type="InterPro" id="IPR019175">
    <property type="entry name" value="Prp31_C"/>
</dbReference>
<dbReference type="GO" id="GO:0000244">
    <property type="term" value="P:spliceosomal tri-snRNP complex assembly"/>
    <property type="evidence" value="ECO:0007669"/>
    <property type="project" value="InterPro"/>
</dbReference>
<dbReference type="Pfam" id="PF01798">
    <property type="entry name" value="Nop"/>
    <property type="match status" value="1"/>
</dbReference>
<keyword evidence="8" id="KW-0687">Ribonucleoprotein</keyword>
<evidence type="ECO:0000313" key="12">
    <source>
        <dbReference type="EMBL" id="EGR30919.1"/>
    </source>
</evidence>
<dbReference type="Gene3D" id="1.10.246.90">
    <property type="entry name" value="Nop domain"/>
    <property type="match status" value="1"/>
</dbReference>
<keyword evidence="6" id="KW-0508">mRNA splicing</keyword>
<keyword evidence="5" id="KW-0694">RNA-binding</keyword>
<evidence type="ECO:0000256" key="2">
    <source>
        <dbReference type="ARBA" id="ARBA00005572"/>
    </source>
</evidence>
<organism evidence="12 13">
    <name type="scientific">Ichthyophthirius multifiliis</name>
    <name type="common">White spot disease agent</name>
    <name type="synonym">Ich</name>
    <dbReference type="NCBI Taxonomy" id="5932"/>
    <lineage>
        <taxon>Eukaryota</taxon>
        <taxon>Sar</taxon>
        <taxon>Alveolata</taxon>
        <taxon>Ciliophora</taxon>
        <taxon>Intramacronucleata</taxon>
        <taxon>Oligohymenophorea</taxon>
        <taxon>Hymenostomatida</taxon>
        <taxon>Ophryoglenina</taxon>
        <taxon>Ichthyophthirius</taxon>
    </lineage>
</organism>
<keyword evidence="7" id="KW-0539">Nucleus</keyword>
<evidence type="ECO:0000256" key="10">
    <source>
        <dbReference type="SAM" id="MobiDB-lite"/>
    </source>
</evidence>
<dbReference type="OrthoDB" id="4771285at2759"/>
<dbReference type="OMA" id="EMRRSAN"/>
<evidence type="ECO:0000256" key="4">
    <source>
        <dbReference type="ARBA" id="ARBA00022728"/>
    </source>
</evidence>
<dbReference type="PROSITE" id="PS51358">
    <property type="entry name" value="NOP"/>
    <property type="match status" value="1"/>
</dbReference>
<feature type="domain" description="Nop" evidence="11">
    <location>
        <begin position="252"/>
        <end position="370"/>
    </location>
</feature>
<dbReference type="InterPro" id="IPR012976">
    <property type="entry name" value="NOSIC"/>
</dbReference>
<dbReference type="GeneID" id="14907041"/>
<dbReference type="EMBL" id="GL983931">
    <property type="protein sequence ID" value="EGR30919.1"/>
    <property type="molecule type" value="Genomic_DNA"/>
</dbReference>
<feature type="compositionally biased region" description="Basic and acidic residues" evidence="10">
    <location>
        <begin position="381"/>
        <end position="396"/>
    </location>
</feature>
<keyword evidence="3" id="KW-0507">mRNA processing</keyword>
<gene>
    <name evidence="12" type="ORF">IMG5_121230</name>
</gene>
<dbReference type="STRING" id="857967.G0QV45"/>
<dbReference type="InterPro" id="IPR027105">
    <property type="entry name" value="Prp31"/>
</dbReference>
<evidence type="ECO:0000256" key="6">
    <source>
        <dbReference type="ARBA" id="ARBA00023187"/>
    </source>
</evidence>
<dbReference type="InterPro" id="IPR042239">
    <property type="entry name" value="Nop_C"/>
</dbReference>
<evidence type="ECO:0000256" key="8">
    <source>
        <dbReference type="ARBA" id="ARBA00023274"/>
    </source>
</evidence>
<dbReference type="AlphaFoldDB" id="G0QV45"/>
<dbReference type="PANTHER" id="PTHR13904:SF0">
    <property type="entry name" value="U4_U6 SMALL NUCLEAR RIBONUCLEOPROTEIN PRP31"/>
    <property type="match status" value="1"/>
</dbReference>
<proteinExistence type="inferred from homology"/>
<protein>
    <recommendedName>
        <fullName evidence="11">Nop domain-containing protein</fullName>
    </recommendedName>
</protein>
<feature type="coiled-coil region" evidence="9">
    <location>
        <begin position="49"/>
        <end position="76"/>
    </location>
</feature>
<evidence type="ECO:0000256" key="9">
    <source>
        <dbReference type="SAM" id="Coils"/>
    </source>
</evidence>
<sequence>MVILQLQILFQFQYLQKYIQDDEFLQDLDDLDNGNFQNINYYYQFFFQIQESDLQIEEQESDSEDEQNNLQHFEKKQAIEEFKEIYHKINAKPISNLLNDSEFKKHIIKIEEFNKLDNTVPITVQDEEYHTIIKSNEYAAIIEREIQAVHKFTKDMFQKRFGELESIVLNPIDYVKCVKLIQNKQDLNKIDFNGILTNLQITTVTVAGSSQDGKPLSSQDLKQILAACDNVIELYEYSKKIQSYIESRMKWIAPNLSALVGSGCASRLITAAGGVEQLQRMPACNIQVMGSQKKSLLGMSKEGQGFNRGYFGQLDFVQKAPPQFQTRLVRMLSTNVAKAIRIDYLKTCLSGSAGNRLKEIMLQRFSKIQEPPPPKLNKPLKKPDDKPSRKRGGEKYRKMKQKLGLTDFRALRYRMKFGDEAEEEFRGSGKGFGMIGMGQVKINVNPNLLKKPDIGTKTENYFNKDTGFKTVVEQKQEKNILVFKKPI</sequence>
<keyword evidence="9" id="KW-0175">Coiled coil</keyword>
<dbReference type="GO" id="GO:0003723">
    <property type="term" value="F:RNA binding"/>
    <property type="evidence" value="ECO:0007669"/>
    <property type="project" value="UniProtKB-KW"/>
</dbReference>
<evidence type="ECO:0000256" key="5">
    <source>
        <dbReference type="ARBA" id="ARBA00022884"/>
    </source>
</evidence>
<dbReference type="Gene3D" id="1.10.287.4070">
    <property type="match status" value="1"/>
</dbReference>
<dbReference type="Proteomes" id="UP000008983">
    <property type="component" value="Unassembled WGS sequence"/>
</dbReference>
<dbReference type="FunCoup" id="G0QV45">
    <property type="interactions" value="425"/>
</dbReference>
<reference evidence="12 13" key="1">
    <citation type="submission" date="2011-07" db="EMBL/GenBank/DDBJ databases">
        <authorList>
            <person name="Coyne R."/>
            <person name="Brami D."/>
            <person name="Johnson J."/>
            <person name="Hostetler J."/>
            <person name="Hannick L."/>
            <person name="Clark T."/>
            <person name="Cassidy-Hanley D."/>
            <person name="Inman J."/>
        </authorList>
    </citation>
    <scope>NUCLEOTIDE SEQUENCE [LARGE SCALE GENOMIC DNA]</scope>
    <source>
        <strain evidence="12 13">G5</strain>
    </source>
</reference>
<name>G0QV45_ICHMU</name>
<dbReference type="SUPFAM" id="SSF89124">
    <property type="entry name" value="Nop domain"/>
    <property type="match status" value="1"/>
</dbReference>
<evidence type="ECO:0000256" key="3">
    <source>
        <dbReference type="ARBA" id="ARBA00022664"/>
    </source>
</evidence>
<evidence type="ECO:0000256" key="1">
    <source>
        <dbReference type="ARBA" id="ARBA00004123"/>
    </source>
</evidence>
<evidence type="ECO:0000256" key="7">
    <source>
        <dbReference type="ARBA" id="ARBA00023242"/>
    </source>
</evidence>
<keyword evidence="4" id="KW-0747">Spliceosome</keyword>
<dbReference type="GO" id="GO:0046540">
    <property type="term" value="C:U4/U6 x U5 tri-snRNP complex"/>
    <property type="evidence" value="ECO:0007669"/>
    <property type="project" value="InterPro"/>
</dbReference>
<accession>G0QV45</accession>
<dbReference type="GO" id="GO:0071011">
    <property type="term" value="C:precatalytic spliceosome"/>
    <property type="evidence" value="ECO:0007669"/>
    <property type="project" value="TreeGrafter"/>
</dbReference>
<feature type="region of interest" description="Disordered" evidence="10">
    <location>
        <begin position="366"/>
        <end position="397"/>
    </location>
</feature>
<evidence type="ECO:0000313" key="13">
    <source>
        <dbReference type="Proteomes" id="UP000008983"/>
    </source>
</evidence>
<evidence type="ECO:0000259" key="11">
    <source>
        <dbReference type="PROSITE" id="PS51358"/>
    </source>
</evidence>
<dbReference type="GO" id="GO:0005687">
    <property type="term" value="C:U4 snRNP"/>
    <property type="evidence" value="ECO:0007669"/>
    <property type="project" value="TreeGrafter"/>
</dbReference>
<dbReference type="InterPro" id="IPR002687">
    <property type="entry name" value="Nop_dom"/>
</dbReference>
<comment type="similarity">
    <text evidence="2">Belongs to the PRP31 family.</text>
</comment>
<dbReference type="RefSeq" id="XP_004032506.1">
    <property type="nucleotide sequence ID" value="XM_004032458.1"/>
</dbReference>
<dbReference type="SMART" id="SM00931">
    <property type="entry name" value="NOSIC"/>
    <property type="match status" value="1"/>
</dbReference>
<dbReference type="InterPro" id="IPR036070">
    <property type="entry name" value="Nop_dom_sf"/>
</dbReference>
<comment type="subcellular location">
    <subcellularLocation>
        <location evidence="1">Nucleus</location>
    </subcellularLocation>
</comment>